<dbReference type="InterPro" id="IPR000504">
    <property type="entry name" value="RRM_dom"/>
</dbReference>
<dbReference type="InterPro" id="IPR034215">
    <property type="entry name" value="RBM42_RRM"/>
</dbReference>
<name>A0ABY7E8C6_MYAAR</name>
<protein>
    <recommendedName>
        <fullName evidence="2">RNA-binding protein 42</fullName>
    </recommendedName>
    <alternativeName>
        <fullName evidence="4">RNA-binding motif protein 42</fullName>
    </alternativeName>
</protein>
<sequence>MAGISQQRLIEMEAEMDRFEAEILSEPSASDLPRVVIGSNTYNQVSSQLKMLRAQTNMSDRDRNEPPTQKPALDPSLSFLPPPPPPPMLSSTPSSTPSFVPPQLRHRAPPPPPPNRPQGPPSRPQGPGPGGQGPHSGPPGPPRMRPPPPPPHARPPYPGPHMGPGPGPMQGPGPHGPPGHHPGPGGFPGHQSGPGGYPGPQAGPGGYPGHQSGPGGYPPGPHHGMGGMGGPGGPGPGGPMRMPGPPMGGPGGPGPRPGFMQGPRPMGGGPPGPPGDNMYGVSTGEAHTQAAKVMEKVTPRVADMELDAGASHPQKEKKEKKKKKFVRMAAGTTWEDVSLAEWDTDDFRLFCGDLGNEVSDEVLARAFNKYPSFVRAKVVRDKRSNKTKGYGFVSFRDPNDYANTWGTDL</sequence>
<dbReference type="CDD" id="cd12383">
    <property type="entry name" value="RRM_RBM42"/>
    <property type="match status" value="1"/>
</dbReference>
<organism evidence="8 9">
    <name type="scientific">Mya arenaria</name>
    <name type="common">Soft-shell clam</name>
    <dbReference type="NCBI Taxonomy" id="6604"/>
    <lineage>
        <taxon>Eukaryota</taxon>
        <taxon>Metazoa</taxon>
        <taxon>Spiralia</taxon>
        <taxon>Lophotrochozoa</taxon>
        <taxon>Mollusca</taxon>
        <taxon>Bivalvia</taxon>
        <taxon>Autobranchia</taxon>
        <taxon>Heteroconchia</taxon>
        <taxon>Euheterodonta</taxon>
        <taxon>Imparidentia</taxon>
        <taxon>Neoheterodontei</taxon>
        <taxon>Myida</taxon>
        <taxon>Myoidea</taxon>
        <taxon>Myidae</taxon>
        <taxon>Mya</taxon>
    </lineage>
</organism>
<feature type="region of interest" description="Disordered" evidence="6">
    <location>
        <begin position="53"/>
        <end position="289"/>
    </location>
</feature>
<feature type="compositionally biased region" description="Gly residues" evidence="6">
    <location>
        <begin position="182"/>
        <end position="215"/>
    </location>
</feature>
<dbReference type="PROSITE" id="PS50102">
    <property type="entry name" value="RRM"/>
    <property type="match status" value="1"/>
</dbReference>
<accession>A0ABY7E8C6</accession>
<dbReference type="Pfam" id="PF00076">
    <property type="entry name" value="RRM_1"/>
    <property type="match status" value="1"/>
</dbReference>
<gene>
    <name evidence="8" type="ORF">MAR_020576</name>
</gene>
<feature type="compositionally biased region" description="Pro residues" evidence="6">
    <location>
        <begin position="109"/>
        <end position="127"/>
    </location>
</feature>
<dbReference type="SUPFAM" id="SSF54928">
    <property type="entry name" value="RNA-binding domain, RBD"/>
    <property type="match status" value="1"/>
</dbReference>
<dbReference type="PANTHER" id="PTHR47640">
    <property type="entry name" value="TRNA SELENOCYSTEINE 1-ASSOCIATED PROTEIN 1-RELATED-RELATED"/>
    <property type="match status" value="1"/>
</dbReference>
<dbReference type="PANTHER" id="PTHR47640:SF11">
    <property type="entry name" value="RNA-BINDING PROTEIN 42"/>
    <property type="match status" value="1"/>
</dbReference>
<feature type="domain" description="RRM" evidence="7">
    <location>
        <begin position="347"/>
        <end position="409"/>
    </location>
</feature>
<dbReference type="InterPro" id="IPR035979">
    <property type="entry name" value="RBD_domain_sf"/>
</dbReference>
<evidence type="ECO:0000256" key="3">
    <source>
        <dbReference type="ARBA" id="ARBA00022884"/>
    </source>
</evidence>
<evidence type="ECO:0000256" key="1">
    <source>
        <dbReference type="ARBA" id="ARBA00007408"/>
    </source>
</evidence>
<reference evidence="8" key="1">
    <citation type="submission" date="2022-11" db="EMBL/GenBank/DDBJ databases">
        <title>Centuries of genome instability and evolution in soft-shell clam transmissible cancer (bioRxiv).</title>
        <authorList>
            <person name="Hart S.F.M."/>
            <person name="Yonemitsu M.A."/>
            <person name="Giersch R.M."/>
            <person name="Beal B.F."/>
            <person name="Arriagada G."/>
            <person name="Davis B.W."/>
            <person name="Ostrander E.A."/>
            <person name="Goff S.P."/>
            <person name="Metzger M.J."/>
        </authorList>
    </citation>
    <scope>NUCLEOTIDE SEQUENCE</scope>
    <source>
        <strain evidence="8">MELC-2E11</strain>
        <tissue evidence="8">Siphon/mantle</tissue>
    </source>
</reference>
<dbReference type="Proteomes" id="UP001164746">
    <property type="component" value="Chromosome 5"/>
</dbReference>
<evidence type="ECO:0000313" key="9">
    <source>
        <dbReference type="Proteomes" id="UP001164746"/>
    </source>
</evidence>
<evidence type="ECO:0000256" key="4">
    <source>
        <dbReference type="ARBA" id="ARBA00030574"/>
    </source>
</evidence>
<keyword evidence="3 5" id="KW-0694">RNA-binding</keyword>
<evidence type="ECO:0000256" key="6">
    <source>
        <dbReference type="SAM" id="MobiDB-lite"/>
    </source>
</evidence>
<dbReference type="EMBL" id="CP111016">
    <property type="protein sequence ID" value="WAR05207.1"/>
    <property type="molecule type" value="Genomic_DNA"/>
</dbReference>
<keyword evidence="9" id="KW-1185">Reference proteome</keyword>
<evidence type="ECO:0000256" key="2">
    <source>
        <dbReference type="ARBA" id="ARBA00015192"/>
    </source>
</evidence>
<dbReference type="InterPro" id="IPR050825">
    <property type="entry name" value="RBM42_RBP45_47-like"/>
</dbReference>
<feature type="compositionally biased region" description="Pro residues" evidence="6">
    <location>
        <begin position="233"/>
        <end position="256"/>
    </location>
</feature>
<dbReference type="InterPro" id="IPR012677">
    <property type="entry name" value="Nucleotide-bd_a/b_plait_sf"/>
</dbReference>
<evidence type="ECO:0000256" key="5">
    <source>
        <dbReference type="PROSITE-ProRule" id="PRU00176"/>
    </source>
</evidence>
<feature type="compositionally biased region" description="Pro residues" evidence="6">
    <location>
        <begin position="136"/>
        <end position="181"/>
    </location>
</feature>
<proteinExistence type="inferred from homology"/>
<evidence type="ECO:0000313" key="8">
    <source>
        <dbReference type="EMBL" id="WAR05207.1"/>
    </source>
</evidence>
<feature type="compositionally biased region" description="Low complexity" evidence="6">
    <location>
        <begin position="89"/>
        <end position="103"/>
    </location>
</feature>
<feature type="compositionally biased region" description="Gly residues" evidence="6">
    <location>
        <begin position="223"/>
        <end position="232"/>
    </location>
</feature>
<evidence type="ECO:0000259" key="7">
    <source>
        <dbReference type="PROSITE" id="PS50102"/>
    </source>
</evidence>
<dbReference type="Gene3D" id="3.30.70.330">
    <property type="match status" value="1"/>
</dbReference>
<comment type="similarity">
    <text evidence="1">Belongs to the RRM RBM42 family.</text>
</comment>